<organism evidence="2 3">
    <name type="scientific">Candidatus Cryptobacteroides merdavium</name>
    <dbReference type="NCBI Taxonomy" id="2840769"/>
    <lineage>
        <taxon>Bacteria</taxon>
        <taxon>Pseudomonadati</taxon>
        <taxon>Bacteroidota</taxon>
        <taxon>Bacteroidia</taxon>
        <taxon>Bacteroidales</taxon>
        <taxon>Candidatus Cryptobacteroides</taxon>
    </lineage>
</organism>
<dbReference type="Gene3D" id="2.40.160.170">
    <property type="match status" value="1"/>
</dbReference>
<feature type="signal peptide" evidence="1">
    <location>
        <begin position="1"/>
        <end position="31"/>
    </location>
</feature>
<dbReference type="EMBL" id="JADIMO010000072">
    <property type="protein sequence ID" value="MBO8445202.1"/>
    <property type="molecule type" value="Genomic_DNA"/>
</dbReference>
<dbReference type="Proteomes" id="UP000823619">
    <property type="component" value="Unassembled WGS sequence"/>
</dbReference>
<reference evidence="2" key="2">
    <citation type="journal article" date="2021" name="PeerJ">
        <title>Extensive microbial diversity within the chicken gut microbiome revealed by metagenomics and culture.</title>
        <authorList>
            <person name="Gilroy R."/>
            <person name="Ravi A."/>
            <person name="Getino M."/>
            <person name="Pursley I."/>
            <person name="Horton D.L."/>
            <person name="Alikhan N.F."/>
            <person name="Baker D."/>
            <person name="Gharbi K."/>
            <person name="Hall N."/>
            <person name="Watson M."/>
            <person name="Adriaenssens E.M."/>
            <person name="Foster-Nyarko E."/>
            <person name="Jarju S."/>
            <person name="Secka A."/>
            <person name="Antonio M."/>
            <person name="Oren A."/>
            <person name="Chaudhuri R.R."/>
            <person name="La Ragione R."/>
            <person name="Hildebrand F."/>
            <person name="Pallen M.J."/>
        </authorList>
    </citation>
    <scope>NUCLEOTIDE SEQUENCE</scope>
    <source>
        <strain evidence="2">D5-748</strain>
    </source>
</reference>
<proteinExistence type="predicted"/>
<sequence length="275" mass="30598">MKNTGSLFRIQTVVRMFLLISLLMSSSAVDAKKREAEPFPVRTPFSNWSAGVSVSTMGIGLSAATPVHRSVMLRAEYSLLLLRPQVAVEMNVAALPGNRSFEISPSDITAKLESHTLRLLVDWDPIRNGAGLFWLTGGIFFQNRGILNYSEAYDADVFADFGYSGQDLRKIEIINDYGRYNLDPDATVSSTLYRPCFGMYFGLRFGRPIPKRRVGFSGEIGIPVYMGKVQGVSSNVLEYYAPSLLSPVLNQFETGFRVSAGFFLSLQLTFRLKND</sequence>
<keyword evidence="1" id="KW-0732">Signal</keyword>
<accession>A0A9D9HCZ5</accession>
<dbReference type="AlphaFoldDB" id="A0A9D9HCZ5"/>
<evidence type="ECO:0008006" key="4">
    <source>
        <dbReference type="Google" id="ProtNLM"/>
    </source>
</evidence>
<evidence type="ECO:0000313" key="2">
    <source>
        <dbReference type="EMBL" id="MBO8445202.1"/>
    </source>
</evidence>
<gene>
    <name evidence="2" type="ORF">IAC23_05860</name>
</gene>
<reference evidence="2" key="1">
    <citation type="submission" date="2020-10" db="EMBL/GenBank/DDBJ databases">
        <authorList>
            <person name="Gilroy R."/>
        </authorList>
    </citation>
    <scope>NUCLEOTIDE SEQUENCE</scope>
    <source>
        <strain evidence="2">D5-748</strain>
    </source>
</reference>
<protein>
    <recommendedName>
        <fullName evidence="4">Outer membrane protein beta-barrel domain-containing protein</fullName>
    </recommendedName>
</protein>
<feature type="chain" id="PRO_5038461116" description="Outer membrane protein beta-barrel domain-containing protein" evidence="1">
    <location>
        <begin position="32"/>
        <end position="275"/>
    </location>
</feature>
<evidence type="ECO:0000313" key="3">
    <source>
        <dbReference type="Proteomes" id="UP000823619"/>
    </source>
</evidence>
<name>A0A9D9HCZ5_9BACT</name>
<comment type="caution">
    <text evidence="2">The sequence shown here is derived from an EMBL/GenBank/DDBJ whole genome shotgun (WGS) entry which is preliminary data.</text>
</comment>
<evidence type="ECO:0000256" key="1">
    <source>
        <dbReference type="SAM" id="SignalP"/>
    </source>
</evidence>